<evidence type="ECO:0000313" key="2">
    <source>
        <dbReference type="Proteomes" id="UP001332192"/>
    </source>
</evidence>
<dbReference type="Gene3D" id="3.40.50.2000">
    <property type="entry name" value="Glycogen Phosphorylase B"/>
    <property type="match status" value="1"/>
</dbReference>
<dbReference type="Pfam" id="PF13692">
    <property type="entry name" value="Glyco_trans_1_4"/>
    <property type="match status" value="1"/>
</dbReference>
<dbReference type="EMBL" id="CP141615">
    <property type="protein sequence ID" value="WRP16639.1"/>
    <property type="molecule type" value="Genomic_DNA"/>
</dbReference>
<dbReference type="PANTHER" id="PTHR12526">
    <property type="entry name" value="GLYCOSYLTRANSFERASE"/>
    <property type="match status" value="1"/>
</dbReference>
<dbReference type="RefSeq" id="WP_324715911.1">
    <property type="nucleotide sequence ID" value="NZ_CP141615.1"/>
</dbReference>
<gene>
    <name evidence="1" type="ORF">U7230_11130</name>
</gene>
<name>A0ABZ1BV29_9FIRM</name>
<dbReference type="PANTHER" id="PTHR12526:SF600">
    <property type="entry name" value="GLYCOSYL TRANSFERASE GROUP 1"/>
    <property type="match status" value="1"/>
</dbReference>
<proteinExistence type="predicted"/>
<organism evidence="1 2">
    <name type="scientific">Carboxydichorda subterranea</name>
    <dbReference type="NCBI Taxonomy" id="3109565"/>
    <lineage>
        <taxon>Bacteria</taxon>
        <taxon>Bacillati</taxon>
        <taxon>Bacillota</taxon>
        <taxon>Limnochordia</taxon>
        <taxon>Limnochordales</taxon>
        <taxon>Geochordaceae</taxon>
        <taxon>Carboxydichorda</taxon>
    </lineage>
</organism>
<dbReference type="Proteomes" id="UP001332192">
    <property type="component" value="Chromosome"/>
</dbReference>
<evidence type="ECO:0000313" key="1">
    <source>
        <dbReference type="EMBL" id="WRP16639.1"/>
    </source>
</evidence>
<keyword evidence="2" id="KW-1185">Reference proteome</keyword>
<accession>A0ABZ1BV29</accession>
<sequence length="357" mass="40005">MTQLRLTVVYPPTLDWGWMTQRPQQISLRLARRGIGVVYCNLTQRPGRPLEPISPNLWICHDFEALKRQPVPGAVVWASWGRHWPLFGRWNALLNVFDNLDDFESWERDDREAAARADLVLATSRLLFQRWAARRPHVYLVPNACDFEHFHRAAVSPPLPEPPDLAGIPRPRVLYMGALAPWLDAAAIEALVATYPGTAFVFIGASMGYEPPRRPNVHVLGLKPYEALPSYLAHCDAGLIPFRPERVTKAANPVKLYEYLAAGLPVLASCLPELEPYAGVVHLAGQPPEWAALLPAALADTSAARREQRAAVARANTWDDRVDQIVSLLHKAIAVKQARESASAVWRVRPQPYVKRM</sequence>
<reference evidence="1 2" key="1">
    <citation type="journal article" date="2024" name="Front. Microbiol.">
        <title>Novel thermophilic genera Geochorda gen. nov. and Carboxydochorda gen. nov. from the deep terrestrial subsurface reveal the ecophysiological diversity in the class Limnochordia.</title>
        <authorList>
            <person name="Karnachuk O.V."/>
            <person name="Lukina A.P."/>
            <person name="Avakyan M.R."/>
            <person name="Kadnikov V.V."/>
            <person name="Begmatov S."/>
            <person name="Beletsky A.V."/>
            <person name="Vlasova K.G."/>
            <person name="Novikov A.A."/>
            <person name="Shcherbakova V.A."/>
            <person name="Mardanov A.V."/>
            <person name="Ravin N.V."/>
        </authorList>
    </citation>
    <scope>NUCLEOTIDE SEQUENCE [LARGE SCALE GENOMIC DNA]</scope>
    <source>
        <strain evidence="1 2">L945</strain>
    </source>
</reference>
<protein>
    <submittedName>
        <fullName evidence="1">Uncharacterized protein</fullName>
    </submittedName>
</protein>
<dbReference type="SUPFAM" id="SSF53756">
    <property type="entry name" value="UDP-Glycosyltransferase/glycogen phosphorylase"/>
    <property type="match status" value="1"/>
</dbReference>